<dbReference type="RefSeq" id="WP_169609121.1">
    <property type="nucleotide sequence ID" value="NZ_CP051682.1"/>
</dbReference>
<protein>
    <submittedName>
        <fullName evidence="1">Uncharacterized protein</fullName>
    </submittedName>
</protein>
<accession>A0A7L5E9X3</accession>
<evidence type="ECO:0000313" key="1">
    <source>
        <dbReference type="EMBL" id="QJD97176.1"/>
    </source>
</evidence>
<proteinExistence type="predicted"/>
<dbReference type="Proteomes" id="UP000503278">
    <property type="component" value="Chromosome"/>
</dbReference>
<gene>
    <name evidence="1" type="ORF">HH214_15510</name>
</gene>
<organism evidence="1 2">
    <name type="scientific">Mucilaginibacter robiniae</name>
    <dbReference type="NCBI Taxonomy" id="2728022"/>
    <lineage>
        <taxon>Bacteria</taxon>
        <taxon>Pseudomonadati</taxon>
        <taxon>Bacteroidota</taxon>
        <taxon>Sphingobacteriia</taxon>
        <taxon>Sphingobacteriales</taxon>
        <taxon>Sphingobacteriaceae</taxon>
        <taxon>Mucilaginibacter</taxon>
    </lineage>
</organism>
<reference evidence="1 2" key="1">
    <citation type="submission" date="2020-04" db="EMBL/GenBank/DDBJ databases">
        <title>Genome sequencing of novel species.</title>
        <authorList>
            <person name="Heo J."/>
            <person name="Kim S.-J."/>
            <person name="Kim J.-S."/>
            <person name="Hong S.-B."/>
            <person name="Kwon S.-W."/>
        </authorList>
    </citation>
    <scope>NUCLEOTIDE SEQUENCE [LARGE SCALE GENOMIC DNA]</scope>
    <source>
        <strain evidence="1 2">F39-2</strain>
    </source>
</reference>
<evidence type="ECO:0000313" key="2">
    <source>
        <dbReference type="Proteomes" id="UP000503278"/>
    </source>
</evidence>
<dbReference type="EMBL" id="CP051682">
    <property type="protein sequence ID" value="QJD97176.1"/>
    <property type="molecule type" value="Genomic_DNA"/>
</dbReference>
<name>A0A7L5E9X3_9SPHI</name>
<dbReference type="AlphaFoldDB" id="A0A7L5E9X3"/>
<keyword evidence="2" id="KW-1185">Reference proteome</keyword>
<dbReference type="KEGG" id="mrob:HH214_15510"/>
<sequence>MDLSPWYWPGYDINDQVQHRYLAIQVAKNYIAAKPKHPFGHLFRPVKELNSFPLVHQQPGTPLQDPHPMRGNRTVLVFCIGYGRTPAGSGQLPVLFACRAQTTVDNLSLQSYAEITDSGEDNDLPEISANQLCLLDIAAEMRWLVSQCASSPDAIKGVMLLLWEKALPMLMVEPYTCVFNPYRIIYKKGRIDALNKSFLSPCRFSAHRPVLHFVLKVQRAHLSLSAALSINGRETKFNHKPELFTVDLETGCHYLMQSTEADDWLNWMYARHNRLTVLKTHFAQFHGMFLDDLAGRFPVYVLNGSAGTGKLSLYHYNEVSRYLTS</sequence>